<feature type="non-terminal residue" evidence="1">
    <location>
        <position position="378"/>
    </location>
</feature>
<evidence type="ECO:0000313" key="1">
    <source>
        <dbReference type="EMBL" id="CAD7662996.1"/>
    </source>
</evidence>
<evidence type="ECO:0000313" key="2">
    <source>
        <dbReference type="Proteomes" id="UP000728032"/>
    </source>
</evidence>
<dbReference type="InterPro" id="IPR015943">
    <property type="entry name" value="WD40/YVTN_repeat-like_dom_sf"/>
</dbReference>
<sequence length="378" mass="42734">LEFTPNSVHRKTKYDNERAVNICCDFSTGGLLLGVVHTFGIPMEVSRPKSKKIPSNKKTIQSAIRIINISDDSIKEEWKYTQHKTHAECEYSFAFSHNTFRFASGCDKDSNVFVWSFDKGNKKWDSIIIDINAKDNKKILRGKSKKSLDSSVFVDEFTFSCDDKYLIMILSDNSMKVWNSESGELVAHFKDKHTDKISVIECHPQCDHICLSAGYDSNIFVYDILTKDVIKHFDCSIAVNNLKGNSLLESYDNIRPLLLQCTFSPDGQTIAATDNLGNMTVFTVESTKKCSVVDQLEAELLRIHSEAESEDSSDGQALVESIPGTTSKDLELFQSVFEFELDLLRGVEKPSPAKFKSEEKMIEEKEAKVIRILSMNDK</sequence>
<dbReference type="GO" id="GO:0006357">
    <property type="term" value="P:regulation of transcription by RNA polymerase II"/>
    <property type="evidence" value="ECO:0007669"/>
    <property type="project" value="TreeGrafter"/>
</dbReference>
<dbReference type="PANTHER" id="PTHR16266:SF17">
    <property type="entry name" value="BRWD3"/>
    <property type="match status" value="1"/>
</dbReference>
<dbReference type="InterPro" id="IPR052060">
    <property type="entry name" value="Bromo_WD_repeat"/>
</dbReference>
<dbReference type="GO" id="GO:0007010">
    <property type="term" value="P:cytoskeleton organization"/>
    <property type="evidence" value="ECO:0007669"/>
    <property type="project" value="TreeGrafter"/>
</dbReference>
<reference evidence="1" key="1">
    <citation type="submission" date="2020-11" db="EMBL/GenBank/DDBJ databases">
        <authorList>
            <person name="Tran Van P."/>
        </authorList>
    </citation>
    <scope>NUCLEOTIDE SEQUENCE</scope>
</reference>
<dbReference type="InterPro" id="IPR001680">
    <property type="entry name" value="WD40_rpt"/>
</dbReference>
<keyword evidence="2" id="KW-1185">Reference proteome</keyword>
<dbReference type="Proteomes" id="UP000728032">
    <property type="component" value="Unassembled WGS sequence"/>
</dbReference>
<dbReference type="EMBL" id="CAJPVJ010030281">
    <property type="protein sequence ID" value="CAG2180133.1"/>
    <property type="molecule type" value="Genomic_DNA"/>
</dbReference>
<dbReference type="EMBL" id="OC945106">
    <property type="protein sequence ID" value="CAD7662996.1"/>
    <property type="molecule type" value="Genomic_DNA"/>
</dbReference>
<dbReference type="PANTHER" id="PTHR16266">
    <property type="entry name" value="WD REPEAT DOMAIN 9"/>
    <property type="match status" value="1"/>
</dbReference>
<dbReference type="InterPro" id="IPR011047">
    <property type="entry name" value="Quinoprotein_ADH-like_sf"/>
</dbReference>
<dbReference type="Gene3D" id="2.130.10.10">
    <property type="entry name" value="YVTN repeat-like/Quinoprotein amine dehydrogenase"/>
    <property type="match status" value="1"/>
</dbReference>
<feature type="non-terminal residue" evidence="1">
    <location>
        <position position="1"/>
    </location>
</feature>
<dbReference type="SUPFAM" id="SSF50998">
    <property type="entry name" value="Quinoprotein alcohol dehydrogenase-like"/>
    <property type="match status" value="1"/>
</dbReference>
<protein>
    <submittedName>
        <fullName evidence="1">Uncharacterized protein</fullName>
    </submittedName>
</protein>
<organism evidence="1">
    <name type="scientific">Oppiella nova</name>
    <dbReference type="NCBI Taxonomy" id="334625"/>
    <lineage>
        <taxon>Eukaryota</taxon>
        <taxon>Metazoa</taxon>
        <taxon>Ecdysozoa</taxon>
        <taxon>Arthropoda</taxon>
        <taxon>Chelicerata</taxon>
        <taxon>Arachnida</taxon>
        <taxon>Acari</taxon>
        <taxon>Acariformes</taxon>
        <taxon>Sarcoptiformes</taxon>
        <taxon>Oribatida</taxon>
        <taxon>Brachypylina</taxon>
        <taxon>Oppioidea</taxon>
        <taxon>Oppiidae</taxon>
        <taxon>Oppiella</taxon>
    </lineage>
</organism>
<proteinExistence type="predicted"/>
<gene>
    <name evidence="1" type="ORF">ONB1V03_LOCUS19556</name>
</gene>
<dbReference type="AlphaFoldDB" id="A0A7R9MN90"/>
<dbReference type="SMART" id="SM00320">
    <property type="entry name" value="WD40"/>
    <property type="match status" value="4"/>
</dbReference>
<accession>A0A7R9MN90</accession>
<dbReference type="GO" id="GO:0008360">
    <property type="term" value="P:regulation of cell shape"/>
    <property type="evidence" value="ECO:0007669"/>
    <property type="project" value="TreeGrafter"/>
</dbReference>
<dbReference type="GO" id="GO:0005634">
    <property type="term" value="C:nucleus"/>
    <property type="evidence" value="ECO:0007669"/>
    <property type="project" value="TreeGrafter"/>
</dbReference>
<dbReference type="OrthoDB" id="538223at2759"/>
<name>A0A7R9MN90_9ACAR</name>